<sequence>MTMLAYSLYGNGDIGGAAEAYKIQIRNEKGNTPAGVALALNELGFITDLVEDNPEILEKYIYNTPPYSDYLKKANGNYFMADIEIFKQADALYPTAWSKYEIAYKEARLLYAALNDTSNPGSVNMQDLATDIQANVLAGDKLIATEPVLASVLSNAPAMWSQLYVFRAFALDHSNRVLKTLSDAHVNEAYELALPFVDGDLGNVQNQTMAANARFFYAASLIAREGETAKARIVSLLSFFGNPSQTGKGGLSSANFIKYVSLDDPRINPLTSEIVRLAALSPEFKKFVLQAGAQL</sequence>
<name>A0A1F6EW13_9BACT</name>
<comment type="caution">
    <text evidence="1">The sequence shown here is derived from an EMBL/GenBank/DDBJ whole genome shotgun (WGS) entry which is preliminary data.</text>
</comment>
<organism evidence="1 2">
    <name type="scientific">Candidatus Kaiserbacteria bacterium RIFCSPLOWO2_01_FULL_54_24</name>
    <dbReference type="NCBI Taxonomy" id="1798515"/>
    <lineage>
        <taxon>Bacteria</taxon>
        <taxon>Candidatus Kaiseribacteriota</taxon>
    </lineage>
</organism>
<dbReference type="AlphaFoldDB" id="A0A1F6EW13"/>
<evidence type="ECO:0000313" key="1">
    <source>
        <dbReference type="EMBL" id="OGG77763.1"/>
    </source>
</evidence>
<proteinExistence type="predicted"/>
<dbReference type="Proteomes" id="UP000177215">
    <property type="component" value="Unassembled WGS sequence"/>
</dbReference>
<gene>
    <name evidence="1" type="ORF">A3B35_03165</name>
</gene>
<reference evidence="1 2" key="1">
    <citation type="journal article" date="2016" name="Nat. Commun.">
        <title>Thousands of microbial genomes shed light on interconnected biogeochemical processes in an aquifer system.</title>
        <authorList>
            <person name="Anantharaman K."/>
            <person name="Brown C.T."/>
            <person name="Hug L.A."/>
            <person name="Sharon I."/>
            <person name="Castelle C.J."/>
            <person name="Probst A.J."/>
            <person name="Thomas B.C."/>
            <person name="Singh A."/>
            <person name="Wilkins M.J."/>
            <person name="Karaoz U."/>
            <person name="Brodie E.L."/>
            <person name="Williams K.H."/>
            <person name="Hubbard S.S."/>
            <person name="Banfield J.F."/>
        </authorList>
    </citation>
    <scope>NUCLEOTIDE SEQUENCE [LARGE SCALE GENOMIC DNA]</scope>
</reference>
<accession>A0A1F6EW13</accession>
<dbReference type="EMBL" id="MFMC01000007">
    <property type="protein sequence ID" value="OGG77763.1"/>
    <property type="molecule type" value="Genomic_DNA"/>
</dbReference>
<protein>
    <submittedName>
        <fullName evidence="1">Uncharacterized protein</fullName>
    </submittedName>
</protein>
<evidence type="ECO:0000313" key="2">
    <source>
        <dbReference type="Proteomes" id="UP000177215"/>
    </source>
</evidence>